<dbReference type="Proteomes" id="UP000278632">
    <property type="component" value="Unassembled WGS sequence"/>
</dbReference>
<dbReference type="AlphaFoldDB" id="A0A3N0B797"/>
<keyword evidence="2" id="KW-1185">Reference proteome</keyword>
<comment type="caution">
    <text evidence="1">The sequence shown here is derived from an EMBL/GenBank/DDBJ whole genome shotgun (WGS) entry which is preliminary data.</text>
</comment>
<sequence>MRMFDIFRRRSCSVSKPKALPCDKPVEKGVVCDSEELPHALAAESHARSRTAGSAQDLLTLLARKAECPSIGSLGVEPWRGRARVLMGSVAHEEYTPAALTAVAHVLYAEALRFDTADEAHRFFELLNTVLGQADGEEAS</sequence>
<name>A0A3N0B797_9ACTN</name>
<dbReference type="EMBL" id="QICD01000015">
    <property type="protein sequence ID" value="RNL42961.1"/>
    <property type="molecule type" value="Genomic_DNA"/>
</dbReference>
<protein>
    <submittedName>
        <fullName evidence="1">Uncharacterized protein</fullName>
    </submittedName>
</protein>
<evidence type="ECO:0000313" key="2">
    <source>
        <dbReference type="Proteomes" id="UP000278632"/>
    </source>
</evidence>
<reference evidence="2" key="1">
    <citation type="submission" date="2018-05" db="EMBL/GenBank/DDBJ databases">
        <title>Genome Sequencing of selected type strains of the family Eggerthellaceae.</title>
        <authorList>
            <person name="Danylec N."/>
            <person name="Stoll D.A."/>
            <person name="Doetsch A."/>
            <person name="Huch M."/>
        </authorList>
    </citation>
    <scope>NUCLEOTIDE SEQUENCE [LARGE SCALE GENOMIC DNA]</scope>
    <source>
        <strain evidence="2">DSM 16106</strain>
    </source>
</reference>
<proteinExistence type="predicted"/>
<gene>
    <name evidence="1" type="ORF">DMP08_08235</name>
</gene>
<accession>A0A3N0B797</accession>
<evidence type="ECO:0000313" key="1">
    <source>
        <dbReference type="EMBL" id="RNL42961.1"/>
    </source>
</evidence>
<organism evidence="1 2">
    <name type="scientific">Paraeggerthella hongkongensis</name>
    <dbReference type="NCBI Taxonomy" id="230658"/>
    <lineage>
        <taxon>Bacteria</taxon>
        <taxon>Bacillati</taxon>
        <taxon>Actinomycetota</taxon>
        <taxon>Coriobacteriia</taxon>
        <taxon>Eggerthellales</taxon>
        <taxon>Eggerthellaceae</taxon>
        <taxon>Paraeggerthella</taxon>
    </lineage>
</organism>